<reference evidence="4" key="1">
    <citation type="journal article" date="2019" name="Int. J. Syst. Evol. Microbiol.">
        <title>The Global Catalogue of Microorganisms (GCM) 10K type strain sequencing project: providing services to taxonomists for standard genome sequencing and annotation.</title>
        <authorList>
            <consortium name="The Broad Institute Genomics Platform"/>
            <consortium name="The Broad Institute Genome Sequencing Center for Infectious Disease"/>
            <person name="Wu L."/>
            <person name="Ma J."/>
        </authorList>
    </citation>
    <scope>NUCLEOTIDE SEQUENCE [LARGE SCALE GENOMIC DNA]</scope>
    <source>
        <strain evidence="4">JCM 17555</strain>
    </source>
</reference>
<feature type="transmembrane region" description="Helical" evidence="2">
    <location>
        <begin position="1293"/>
        <end position="1315"/>
    </location>
</feature>
<feature type="transmembrane region" description="Helical" evidence="2">
    <location>
        <begin position="1219"/>
        <end position="1238"/>
    </location>
</feature>
<gene>
    <name evidence="3" type="ORF">GCM10022278_07470</name>
</gene>
<feature type="compositionally biased region" description="Basic and acidic residues" evidence="1">
    <location>
        <begin position="1433"/>
        <end position="1454"/>
    </location>
</feature>
<feature type="transmembrane region" description="Helical" evidence="2">
    <location>
        <begin position="546"/>
        <end position="565"/>
    </location>
</feature>
<proteinExistence type="predicted"/>
<evidence type="ECO:0000256" key="2">
    <source>
        <dbReference type="SAM" id="Phobius"/>
    </source>
</evidence>
<dbReference type="EMBL" id="BAABBO010000001">
    <property type="protein sequence ID" value="GAA3950831.1"/>
    <property type="molecule type" value="Genomic_DNA"/>
</dbReference>
<evidence type="ECO:0000313" key="4">
    <source>
        <dbReference type="Proteomes" id="UP001501337"/>
    </source>
</evidence>
<feature type="region of interest" description="Disordered" evidence="1">
    <location>
        <begin position="1387"/>
        <end position="1454"/>
    </location>
</feature>
<organism evidence="3 4">
    <name type="scientific">Allohahella marinimesophila</name>
    <dbReference type="NCBI Taxonomy" id="1054972"/>
    <lineage>
        <taxon>Bacteria</taxon>
        <taxon>Pseudomonadati</taxon>
        <taxon>Pseudomonadota</taxon>
        <taxon>Gammaproteobacteria</taxon>
        <taxon>Oceanospirillales</taxon>
        <taxon>Hahellaceae</taxon>
        <taxon>Allohahella</taxon>
    </lineage>
</organism>
<evidence type="ECO:0000256" key="1">
    <source>
        <dbReference type="SAM" id="MobiDB-lite"/>
    </source>
</evidence>
<keyword evidence="2" id="KW-0472">Membrane</keyword>
<dbReference type="Proteomes" id="UP001501337">
    <property type="component" value="Unassembled WGS sequence"/>
</dbReference>
<protein>
    <submittedName>
        <fullName evidence="3">Uncharacterized protein</fullName>
    </submittedName>
</protein>
<keyword evidence="2" id="KW-1133">Transmembrane helix</keyword>
<keyword evidence="2" id="KW-0812">Transmembrane</keyword>
<feature type="transmembrane region" description="Helical" evidence="2">
    <location>
        <begin position="478"/>
        <end position="499"/>
    </location>
</feature>
<comment type="caution">
    <text evidence="3">The sequence shown here is derived from an EMBL/GenBank/DDBJ whole genome shotgun (WGS) entry which is preliminary data.</text>
</comment>
<feature type="transmembrane region" description="Helical" evidence="2">
    <location>
        <begin position="505"/>
        <end position="525"/>
    </location>
</feature>
<sequence length="1454" mass="161357">MSQLSPQQLSIVDAWPDALQQWVPWILQRNEQLACTRTALNRDDKAERNGTLEDVCFYVSPLAVNLGTNSAAFDFRLSARKEVFAPLPGDRTTWPQDVMVDGRRAPVVASSQGEPGIYVGAGEHEIRGELRWKSAPQKLAVPLAFGPVQLQRSGVLSNEVYIDDKNDIWLVTDRDKNAAKPASLRLQVYRKLLDDQPKMLYTQLVLDVAGDSREAVLPGFQLPGFKLIDLTSPLPAKIESDGALKVQLQPGSFTINAVFRQTSEVNAYSIAEPAEGSWPSQEIWVVESRPSLRRIEINGEAIDPDRTLLPADWKTLPAFRVAPGSPLLLKELDRGVGKVENNELRQVSTVWLQFDAREWLWRDRLTGRMNDGWRIEMAPPFFLGHVRLDGAPQSITQLEDSGLHGVEIRSTAVNLDAVSRLPALHNGLTYTMPASGWKHPLSELSLDIMLPPGWWALAALGADFSAGTWLDEWSVWDLFLILFAGVCVFRIYGAGWGMIALPAVAIAYQAASVLLFLLIATLLLGRPLARANAAGTLRFRLETMRRIGHLTALTALSVFLVIYSAEQLRLIMHPQLERPLLPEQAALPQTAAHALSRELEAPMASQAFDRRKSAPLMSKPRTDPDAEWLYDVGDQPLQTGPAVPEWRWHRISLNWQSAASQSDSLRLIVLSRWQTAVALCLHLLLLAFLLIRLWLPKEYGDESDDFPDAGIFGSLGRRFRRGKPASPPTDAHSSAWQPGITTRLGVALVFGCSIPLLWSPSTEAQQVGSGRGPNIEMTSDPASFVAPSQTLLQQMEARLLMPPACLPSCVSVDRASLVLDNQKAVLTLVVSSQTRQMVPLPARRGWWVPDTVSVNTQPVERWHTDPEGVWHTELEAGVFTLRLEAEVEDLDQFKIYFPLLPHYVDVQSADWVASGLSGTQLLGRELTFERDSSSGRRADARKHLFQEPAPPFAKVSRTLNLGVDWQVRTTVERVAPLEGSLTIDLPLLPGETLMGRFETPKPGWIRVTLQDGQDTASWTSTLTPRQSLQLEAPVNDSWTEQWNLAVGPLWRVTYSGIAPYSVTSRGVWQPSWLPRPGESVSLDITRPEVIEGKQLTIDQARLRKTFSQASAESHLTIEARASRSQRFSFRLPEKAEITSVMLNGERVPQPQKRGSIDVILGFGSQTVEVAWTEPQRSHWRGSTPAIEFPVALNNIEITTVLPGDAWLLHMAGPKYGPALLFWPLLIVLLVAAVVAGLLRNNPLGIGQWMLLAAGASLGWVAGLGILLFWLTALFYRERIMSQLSRSQQRAYQALLIVLTIAAFAWVLLSISRGLIGQPVDYVLGMGSSANVLNWYIDNTAATLPKIELFWTPIWLYRALALLWSLWLAFAMLAWLRWGWRRMSEPVPATDDRVEPEPAHPDTVASDSEVTEPSAGEHGASDGKGLEQLTQDGGRPEADQDAKAPDNPKDPKTEY</sequence>
<feature type="transmembrane region" description="Helical" evidence="2">
    <location>
        <begin position="453"/>
        <end position="471"/>
    </location>
</feature>
<feature type="transmembrane region" description="Helical" evidence="2">
    <location>
        <begin position="673"/>
        <end position="695"/>
    </location>
</feature>
<feature type="transmembrane region" description="Helical" evidence="2">
    <location>
        <begin position="1354"/>
        <end position="1375"/>
    </location>
</feature>
<feature type="compositionally biased region" description="Basic and acidic residues" evidence="1">
    <location>
        <begin position="1389"/>
        <end position="1399"/>
    </location>
</feature>
<feature type="transmembrane region" description="Helical" evidence="2">
    <location>
        <begin position="1250"/>
        <end position="1272"/>
    </location>
</feature>
<accession>A0ABP7NNA2</accession>
<keyword evidence="4" id="KW-1185">Reference proteome</keyword>
<name>A0ABP7NNA2_9GAMM</name>
<evidence type="ECO:0000313" key="3">
    <source>
        <dbReference type="EMBL" id="GAA3950831.1"/>
    </source>
</evidence>